<evidence type="ECO:0000313" key="3">
    <source>
        <dbReference type="EMBL" id="KZO90188.1"/>
    </source>
</evidence>
<evidence type="ECO:0000313" key="4">
    <source>
        <dbReference type="Proteomes" id="UP000076738"/>
    </source>
</evidence>
<keyword evidence="1" id="KW-0175">Coiled coil</keyword>
<dbReference type="EMBL" id="KV417349">
    <property type="protein sequence ID" value="KZO90188.1"/>
    <property type="molecule type" value="Genomic_DNA"/>
</dbReference>
<dbReference type="STRING" id="1330018.A0A167FUQ0"/>
<organism evidence="2 4">
    <name type="scientific">Calocera viscosa (strain TUFC12733)</name>
    <dbReference type="NCBI Taxonomy" id="1330018"/>
    <lineage>
        <taxon>Eukaryota</taxon>
        <taxon>Fungi</taxon>
        <taxon>Dikarya</taxon>
        <taxon>Basidiomycota</taxon>
        <taxon>Agaricomycotina</taxon>
        <taxon>Dacrymycetes</taxon>
        <taxon>Dacrymycetales</taxon>
        <taxon>Dacrymycetaceae</taxon>
        <taxon>Calocera</taxon>
    </lineage>
</organism>
<dbReference type="AlphaFoldDB" id="A0A167FUQ0"/>
<feature type="coiled-coil region" evidence="1">
    <location>
        <begin position="26"/>
        <end position="53"/>
    </location>
</feature>
<reference evidence="2 4" key="1">
    <citation type="journal article" date="2016" name="Mol. Biol. Evol.">
        <title>Comparative Genomics of Early-Diverging Mushroom-Forming Fungi Provides Insights into the Origins of Lignocellulose Decay Capabilities.</title>
        <authorList>
            <person name="Nagy L.G."/>
            <person name="Riley R."/>
            <person name="Tritt A."/>
            <person name="Adam C."/>
            <person name="Daum C."/>
            <person name="Floudas D."/>
            <person name="Sun H."/>
            <person name="Yadav J.S."/>
            <person name="Pangilinan J."/>
            <person name="Larsson K.H."/>
            <person name="Matsuura K."/>
            <person name="Barry K."/>
            <person name="Labutti K."/>
            <person name="Kuo R."/>
            <person name="Ohm R.A."/>
            <person name="Bhattacharya S.S."/>
            <person name="Shirouzu T."/>
            <person name="Yoshinaga Y."/>
            <person name="Martin F.M."/>
            <person name="Grigoriev I.V."/>
            <person name="Hibbett D.S."/>
        </authorList>
    </citation>
    <scope>NUCLEOTIDE SEQUENCE [LARGE SCALE GENOMIC DNA]</scope>
    <source>
        <strain evidence="2 4">TUFC12733</strain>
    </source>
</reference>
<keyword evidence="4" id="KW-1185">Reference proteome</keyword>
<sequence>MSSDRRSWRCWADTAKQAADGERRIATVAEKRNQQLRLQMEEMQNSQARLMDKLITRYKEPTGERSQNLFAFLREELKRRGKKVVDMMPPPTPDSSGVD</sequence>
<protein>
    <submittedName>
        <fullName evidence="2">Uncharacterized protein</fullName>
    </submittedName>
</protein>
<dbReference type="Proteomes" id="UP000076738">
    <property type="component" value="Unassembled WGS sequence"/>
</dbReference>
<evidence type="ECO:0000256" key="1">
    <source>
        <dbReference type="SAM" id="Coils"/>
    </source>
</evidence>
<name>A0A167FUQ0_CALVF</name>
<dbReference type="EMBL" id="KV417362">
    <property type="protein sequence ID" value="KZO89861.1"/>
    <property type="molecule type" value="Genomic_DNA"/>
</dbReference>
<accession>A0A167FUQ0</accession>
<gene>
    <name evidence="3" type="ORF">CALVIDRAFT_542935</name>
    <name evidence="2" type="ORF">CALVIDRAFT_543235</name>
</gene>
<evidence type="ECO:0000313" key="2">
    <source>
        <dbReference type="EMBL" id="KZO89861.1"/>
    </source>
</evidence>
<proteinExistence type="predicted"/>
<dbReference type="OrthoDB" id="442921at2759"/>